<dbReference type="PANTHER" id="PTHR42736:SF1">
    <property type="entry name" value="PROTEIN-GLUTAMINE GAMMA-GLUTAMYLTRANSFERASE"/>
    <property type="match status" value="1"/>
</dbReference>
<feature type="transmembrane region" description="Helical" evidence="2">
    <location>
        <begin position="229"/>
        <end position="249"/>
    </location>
</feature>
<feature type="transmembrane region" description="Helical" evidence="2">
    <location>
        <begin position="269"/>
        <end position="287"/>
    </location>
</feature>
<keyword evidence="2" id="KW-1133">Transmembrane helix</keyword>
<feature type="compositionally biased region" description="Pro residues" evidence="1">
    <location>
        <begin position="312"/>
        <end position="324"/>
    </location>
</feature>
<dbReference type="OrthoDB" id="59693at2"/>
<evidence type="ECO:0000259" key="3">
    <source>
        <dbReference type="Pfam" id="PF13559"/>
    </source>
</evidence>
<name>E8UA76_DEIML</name>
<feature type="transmembrane region" description="Helical" evidence="2">
    <location>
        <begin position="153"/>
        <end position="171"/>
    </location>
</feature>
<evidence type="ECO:0000256" key="2">
    <source>
        <dbReference type="SAM" id="Phobius"/>
    </source>
</evidence>
<reference evidence="4 5" key="1">
    <citation type="journal article" date="2011" name="Stand. Genomic Sci.">
        <title>Complete genome sequence of Deinococcus maricopensis type strain (LB-34).</title>
        <authorList>
            <person name="Pukall R."/>
            <person name="Zeytun A."/>
            <person name="Lucas S."/>
            <person name="Lapidus A."/>
            <person name="Hammon N."/>
            <person name="Deshpande S."/>
            <person name="Nolan M."/>
            <person name="Cheng J.F."/>
            <person name="Pitluck S."/>
            <person name="Liolios K."/>
            <person name="Pagani I."/>
            <person name="Mikhailova N."/>
            <person name="Ivanova N."/>
            <person name="Mavromatis K."/>
            <person name="Pati A."/>
            <person name="Tapia R."/>
            <person name="Han C."/>
            <person name="Goodwin L."/>
            <person name="Chen A."/>
            <person name="Palaniappan K."/>
            <person name="Land M."/>
            <person name="Hauser L."/>
            <person name="Chang Y.J."/>
            <person name="Jeffries C.D."/>
            <person name="Brambilla E.M."/>
            <person name="Rohde M."/>
            <person name="Goker M."/>
            <person name="Detter J.C."/>
            <person name="Woyke T."/>
            <person name="Bristow J."/>
            <person name="Eisen J.A."/>
            <person name="Markowitz V."/>
            <person name="Hugenholtz P."/>
            <person name="Kyrpides N.C."/>
            <person name="Klenk H.P."/>
        </authorList>
    </citation>
    <scope>NUCLEOTIDE SEQUENCE [LARGE SCALE GENOMIC DNA]</scope>
    <source>
        <strain evidence="5">DSM 21211 / LMG 22137 / NRRL B-23946 / LB-34</strain>
    </source>
</reference>
<feature type="transmembrane region" description="Helical" evidence="2">
    <location>
        <begin position="332"/>
        <end position="353"/>
    </location>
</feature>
<feature type="region of interest" description="Disordered" evidence="1">
    <location>
        <begin position="188"/>
        <end position="225"/>
    </location>
</feature>
<accession>E8UA76</accession>
<feature type="transmembrane region" description="Helical" evidence="2">
    <location>
        <begin position="111"/>
        <end position="133"/>
    </location>
</feature>
<dbReference type="RefSeq" id="WP_013557470.1">
    <property type="nucleotide sequence ID" value="NC_014958.1"/>
</dbReference>
<proteinExistence type="predicted"/>
<feature type="transmembrane region" description="Helical" evidence="2">
    <location>
        <begin position="21"/>
        <end position="46"/>
    </location>
</feature>
<dbReference type="STRING" id="709986.Deima_2327"/>
<dbReference type="Pfam" id="PF13559">
    <property type="entry name" value="DUF4129"/>
    <property type="match status" value="1"/>
</dbReference>
<gene>
    <name evidence="4" type="ordered locus">Deima_2327</name>
</gene>
<feature type="transmembrane region" description="Helical" evidence="2">
    <location>
        <begin position="79"/>
        <end position="99"/>
    </location>
</feature>
<dbReference type="KEGG" id="dmr:Deima_2327"/>
<dbReference type="eggNOG" id="ENOG50335SM">
    <property type="taxonomic scope" value="Bacteria"/>
</dbReference>
<evidence type="ECO:0000313" key="5">
    <source>
        <dbReference type="Proteomes" id="UP000008635"/>
    </source>
</evidence>
<keyword evidence="2" id="KW-0812">Transmembrane</keyword>
<dbReference type="PANTHER" id="PTHR42736">
    <property type="entry name" value="PROTEIN-GLUTAMINE GAMMA-GLUTAMYLTRANSFERASE"/>
    <property type="match status" value="1"/>
</dbReference>
<dbReference type="Proteomes" id="UP000008635">
    <property type="component" value="Chromosome"/>
</dbReference>
<feature type="domain" description="Protein-glutamine gamma-glutamyltransferase-like C-terminal" evidence="3">
    <location>
        <begin position="385"/>
        <end position="453"/>
    </location>
</feature>
<dbReference type="HOGENOM" id="CLU_562276_0_0_0"/>
<feature type="compositionally biased region" description="Low complexity" evidence="1">
    <location>
        <begin position="209"/>
        <end position="225"/>
    </location>
</feature>
<dbReference type="AlphaFoldDB" id="E8UA76"/>
<keyword evidence="5" id="KW-1185">Reference proteome</keyword>
<reference evidence="5" key="2">
    <citation type="submission" date="2011-01" db="EMBL/GenBank/DDBJ databases">
        <title>The complete genome of Deinococcus maricopensis DSM 21211.</title>
        <authorList>
            <consortium name="US DOE Joint Genome Institute (JGI-PGF)"/>
            <person name="Lucas S."/>
            <person name="Copeland A."/>
            <person name="Lapidus A."/>
            <person name="Goodwin L."/>
            <person name="Pitluck S."/>
            <person name="Kyrpides N."/>
            <person name="Mavromatis K."/>
            <person name="Pagani I."/>
            <person name="Ivanova N."/>
            <person name="Ovchinnikova G."/>
            <person name="Zeytun A."/>
            <person name="Detter J.C."/>
            <person name="Han C."/>
            <person name="Land M."/>
            <person name="Hauser L."/>
            <person name="Markowitz V."/>
            <person name="Cheng J.-F."/>
            <person name="Hugenholtz P."/>
            <person name="Woyke T."/>
            <person name="Wu D."/>
            <person name="Pukall R."/>
            <person name="Gehrich-Schroeter G."/>
            <person name="Brambilla E."/>
            <person name="Klenk H.-P."/>
            <person name="Eisen J.A."/>
        </authorList>
    </citation>
    <scope>NUCLEOTIDE SEQUENCE [LARGE SCALE GENOMIC DNA]</scope>
    <source>
        <strain evidence="5">DSM 21211 / LMG 22137 / NRRL B-23946 / LB-34</strain>
    </source>
</reference>
<evidence type="ECO:0000256" key="1">
    <source>
        <dbReference type="SAM" id="MobiDB-lite"/>
    </source>
</evidence>
<keyword evidence="2" id="KW-0472">Membrane</keyword>
<feature type="compositionally biased region" description="Polar residues" evidence="1">
    <location>
        <begin position="292"/>
        <end position="301"/>
    </location>
</feature>
<dbReference type="EMBL" id="CP002454">
    <property type="protein sequence ID" value="ADV67965.1"/>
    <property type="molecule type" value="Genomic_DNA"/>
</dbReference>
<dbReference type="InterPro" id="IPR025403">
    <property type="entry name" value="TgpA-like_C"/>
</dbReference>
<organism evidence="4 5">
    <name type="scientific">Deinococcus maricopensis (strain DSM 21211 / LMG 22137 / NRRL B-23946 / LB-34)</name>
    <dbReference type="NCBI Taxonomy" id="709986"/>
    <lineage>
        <taxon>Bacteria</taxon>
        <taxon>Thermotogati</taxon>
        <taxon>Deinococcota</taxon>
        <taxon>Deinococci</taxon>
        <taxon>Deinococcales</taxon>
        <taxon>Deinococcaceae</taxon>
        <taxon>Deinococcus</taxon>
    </lineage>
</organism>
<sequence length="465" mass="47682" precursor="true">MVMLREALGRSRAADRRGAALAALLPWVMLGALPAWVCAAFAVALAVSAWSRAVRTRSNEWALPLLVAGLLAFTRAPDVLGVATTALVYGVVAVLLGVASEALREGAPSGGWVLAALFLWAPSAPGLAAFLLVLALRDGPEGRATRAWPGWRAWGMVAVGAAALALATAFLPRADGWGARLADAASPLARTAPPNRPPGAVLGGGLGARQGARGTPAAPAPRARAEPDAAVQTAVTLLALGMALVLLALRWRTRGRAEGEGGRHWSDYALAAGAALMAASLLVYAFGSRATPPSTSTLAPSQTPPRVNAPARPAPAPAPRPPVARAPSVPTWPFVGLSVLAFGVLVAVATLVLRTRAASPEGAAPEGAAGEGDAAEHRLHRVRAAYRRAEAALTRAGWSRAPHETPGAYLRRVAEVHPDLADALRTLGAAYDPVRYGGMVTEADADAAEGAARATELKMNTAEDA</sequence>
<feature type="region of interest" description="Disordered" evidence="1">
    <location>
        <begin position="292"/>
        <end position="324"/>
    </location>
</feature>
<dbReference type="InterPro" id="IPR052901">
    <property type="entry name" value="Bact_TGase-like"/>
</dbReference>
<protein>
    <recommendedName>
        <fullName evidence="3">Protein-glutamine gamma-glutamyltransferase-like C-terminal domain-containing protein</fullName>
    </recommendedName>
</protein>
<evidence type="ECO:0000313" key="4">
    <source>
        <dbReference type="EMBL" id="ADV67965.1"/>
    </source>
</evidence>